<name>A0A1E3NLR6_9ASCO</name>
<gene>
    <name evidence="2" type="ORF">PICMEDRAFT_71200</name>
</gene>
<protein>
    <submittedName>
        <fullName evidence="2">Uncharacterized protein</fullName>
    </submittedName>
</protein>
<proteinExistence type="predicted"/>
<dbReference type="Proteomes" id="UP000094455">
    <property type="component" value="Unassembled WGS sequence"/>
</dbReference>
<evidence type="ECO:0000256" key="1">
    <source>
        <dbReference type="SAM" id="MobiDB-lite"/>
    </source>
</evidence>
<feature type="compositionally biased region" description="Basic and acidic residues" evidence="1">
    <location>
        <begin position="83"/>
        <end position="94"/>
    </location>
</feature>
<organism evidence="2 3">
    <name type="scientific">Pichia membranifaciens NRRL Y-2026</name>
    <dbReference type="NCBI Taxonomy" id="763406"/>
    <lineage>
        <taxon>Eukaryota</taxon>
        <taxon>Fungi</taxon>
        <taxon>Dikarya</taxon>
        <taxon>Ascomycota</taxon>
        <taxon>Saccharomycotina</taxon>
        <taxon>Pichiomycetes</taxon>
        <taxon>Pichiales</taxon>
        <taxon>Pichiaceae</taxon>
        <taxon>Pichia</taxon>
    </lineage>
</organism>
<accession>A0A1E3NLR6</accession>
<evidence type="ECO:0000313" key="3">
    <source>
        <dbReference type="Proteomes" id="UP000094455"/>
    </source>
</evidence>
<feature type="compositionally biased region" description="Polar residues" evidence="1">
    <location>
        <begin position="69"/>
        <end position="82"/>
    </location>
</feature>
<dbReference type="EMBL" id="KV454002">
    <property type="protein sequence ID" value="ODQ47079.1"/>
    <property type="molecule type" value="Genomic_DNA"/>
</dbReference>
<dbReference type="GeneID" id="30180546"/>
<sequence length="293" mass="32262">MDQPKPDEFSYQGYKIPLPGSISADRHNHQAVSNFNSIFSCDGHNCNLCEECLTRNMYSSSFGLSKSSKIPNSSEVSNSNTNGRKEKEQDRDTTSDYEIGEGKYFTTEKILLSILWSSIKQSELTIRNAEHSKTKSDTIGTSFKGSAERSTTSSDRSSKSLQDILNVNPAKKARTNLSDPVLAESKSENPLKPSSITQPPAKDSLSQNTNTVPDNSPNDNRDANGNPIDKNNDTTKAVKPALKKGKISCYGKIRDNEWGCHASFDSLDALKKHWGDAATGTICLQRFIDLRKG</sequence>
<dbReference type="AlphaFoldDB" id="A0A1E3NLR6"/>
<dbReference type="OrthoDB" id="10458044at2759"/>
<feature type="region of interest" description="Disordered" evidence="1">
    <location>
        <begin position="64"/>
        <end position="95"/>
    </location>
</feature>
<feature type="compositionally biased region" description="Polar residues" evidence="1">
    <location>
        <begin position="192"/>
        <end position="218"/>
    </location>
</feature>
<keyword evidence="3" id="KW-1185">Reference proteome</keyword>
<dbReference type="RefSeq" id="XP_019018192.1">
    <property type="nucleotide sequence ID" value="XM_019163859.1"/>
</dbReference>
<evidence type="ECO:0000313" key="2">
    <source>
        <dbReference type="EMBL" id="ODQ47079.1"/>
    </source>
</evidence>
<reference evidence="2 3" key="1">
    <citation type="journal article" date="2016" name="Proc. Natl. Acad. Sci. U.S.A.">
        <title>Comparative genomics of biotechnologically important yeasts.</title>
        <authorList>
            <person name="Riley R."/>
            <person name="Haridas S."/>
            <person name="Wolfe K.H."/>
            <person name="Lopes M.R."/>
            <person name="Hittinger C.T."/>
            <person name="Goeker M."/>
            <person name="Salamov A.A."/>
            <person name="Wisecaver J.H."/>
            <person name="Long T.M."/>
            <person name="Calvey C.H."/>
            <person name="Aerts A.L."/>
            <person name="Barry K.W."/>
            <person name="Choi C."/>
            <person name="Clum A."/>
            <person name="Coughlan A.Y."/>
            <person name="Deshpande S."/>
            <person name="Douglass A.P."/>
            <person name="Hanson S.J."/>
            <person name="Klenk H.-P."/>
            <person name="LaButti K.M."/>
            <person name="Lapidus A."/>
            <person name="Lindquist E.A."/>
            <person name="Lipzen A.M."/>
            <person name="Meier-Kolthoff J.P."/>
            <person name="Ohm R.A."/>
            <person name="Otillar R.P."/>
            <person name="Pangilinan J.L."/>
            <person name="Peng Y."/>
            <person name="Rokas A."/>
            <person name="Rosa C.A."/>
            <person name="Scheuner C."/>
            <person name="Sibirny A.A."/>
            <person name="Slot J.C."/>
            <person name="Stielow J.B."/>
            <person name="Sun H."/>
            <person name="Kurtzman C.P."/>
            <person name="Blackwell M."/>
            <person name="Grigoriev I.V."/>
            <person name="Jeffries T.W."/>
        </authorList>
    </citation>
    <scope>NUCLEOTIDE SEQUENCE [LARGE SCALE GENOMIC DNA]</scope>
    <source>
        <strain evidence="2 3">NRRL Y-2026</strain>
    </source>
</reference>
<feature type="region of interest" description="Disordered" evidence="1">
    <location>
        <begin position="130"/>
        <end position="237"/>
    </location>
</feature>